<dbReference type="PANTHER" id="PTHR37984">
    <property type="entry name" value="PROTEIN CBG26694"/>
    <property type="match status" value="1"/>
</dbReference>
<dbReference type="Pfam" id="PF17921">
    <property type="entry name" value="Integrase_H2C2"/>
    <property type="match status" value="1"/>
</dbReference>
<evidence type="ECO:0000313" key="5">
    <source>
        <dbReference type="EMBL" id="GFO37369.1"/>
    </source>
</evidence>
<sequence length="926" mass="103620">MSEVDLYAKYLDLGVRLGRSGEDLSAWVEGKVRQDMERSDRQIERERKREEMELQRHREEMELQRQREEREMRNQKEESQRQLELRRMELEAETRKLELGSRNSADGAGPRPSYSTQRPKIPPLHDPSQVDLYLERFERHATAFGWPESEWASCLSNLLQDEALSIFLSLSPVEGSDYQAVKRVLLQRFGCDRNGFRSKFLSVKPQEAEDFGTFINRARRYFDRWVELSGVSTLEGLSYLVCSEIALQACDEDFVADRNKSNVASKNAGQSHFRPSSSSGTVLAPSHSNVTCFQCGGRGHVRRECPIRPKEANSASSVPELPSHCCAAKMDCNPRGGLKIESCKVFDRVSTLLRDSGCNTVGVSKSLVPPDCYTGKSMLVNTFCCRDKLFPSCIINIETPYFSGNVEACLMDSPIADVILGNINGLSSESPPFDSNSSDEFPNSSIACVVTRAQASKASFGNDLPISNNSTHFNVLDPFSDLPVRQREDPSLKLWFQRVGLPPVAGVSFRIEDGILKRLYAKSKFSKVQTTIAVPESLRQVVLSYTHESDLAGHSGFRKTLSAIRDYFSWPGVCSAVKNYITSCHLCKTKPRPGRNRPVPFQQNRIRKGWRIAQESVRHSAEPTANLSAISEEDGGEIGSLVATPPLASESGTIVIDPSVSSSQVQDVKELLLEFQDILTSAPGCTNTLCHEIRLTTDDVIRVKPYPLPFAARGFVTQEVNNLLSLGVIEPSDSPYCFPIVVVKKKDGSMRLCIDFRKLNAVTVFDAKHIPRQVDLFNQLSHVTIFSSCDLCKAYWQVPLHTDSRKYTAFQTPLGLMQWVRMPFGLVTAPATFCRLMRLVTGQTPDLLSYFDDTLVFATSWQQHIVALRTLLTLLRRHGLHVNPSKLSIGSSSVEFLGHMVNSGTLVPVQKKMDKILQLSVPVKKK</sequence>
<dbReference type="Gene3D" id="3.30.70.270">
    <property type="match status" value="1"/>
</dbReference>
<gene>
    <name evidence="5" type="ORF">PoB_006387400</name>
</gene>
<protein>
    <submittedName>
        <fullName evidence="5">Reverse transcriptase</fullName>
    </submittedName>
</protein>
<dbReference type="Gene3D" id="1.10.340.70">
    <property type="match status" value="1"/>
</dbReference>
<keyword evidence="5" id="KW-0808">Transferase</keyword>
<dbReference type="PANTHER" id="PTHR37984:SF5">
    <property type="entry name" value="PROTEIN NYNRIN-LIKE"/>
    <property type="match status" value="1"/>
</dbReference>
<evidence type="ECO:0000256" key="1">
    <source>
        <dbReference type="PROSITE-ProRule" id="PRU00047"/>
    </source>
</evidence>
<dbReference type="SUPFAM" id="SSF56672">
    <property type="entry name" value="DNA/RNA polymerases"/>
    <property type="match status" value="1"/>
</dbReference>
<feature type="domain" description="Reverse transcriptase" evidence="4">
    <location>
        <begin position="724"/>
        <end position="901"/>
    </location>
</feature>
<dbReference type="Proteomes" id="UP000735302">
    <property type="component" value="Unassembled WGS sequence"/>
</dbReference>
<dbReference type="EMBL" id="BLXT01007237">
    <property type="protein sequence ID" value="GFO37369.1"/>
    <property type="molecule type" value="Genomic_DNA"/>
</dbReference>
<keyword evidence="1" id="KW-0862">Zinc</keyword>
<dbReference type="InterPro" id="IPR036875">
    <property type="entry name" value="Znf_CCHC_sf"/>
</dbReference>
<dbReference type="InterPro" id="IPR043502">
    <property type="entry name" value="DNA/RNA_pol_sf"/>
</dbReference>
<dbReference type="InterPro" id="IPR000477">
    <property type="entry name" value="RT_dom"/>
</dbReference>
<keyword evidence="6" id="KW-1185">Reference proteome</keyword>
<dbReference type="SMART" id="SM00343">
    <property type="entry name" value="ZnF_C2HC"/>
    <property type="match status" value="1"/>
</dbReference>
<reference evidence="5 6" key="1">
    <citation type="journal article" date="2021" name="Elife">
        <title>Chloroplast acquisition without the gene transfer in kleptoplastic sea slugs, Plakobranchus ocellatus.</title>
        <authorList>
            <person name="Maeda T."/>
            <person name="Takahashi S."/>
            <person name="Yoshida T."/>
            <person name="Shimamura S."/>
            <person name="Takaki Y."/>
            <person name="Nagai Y."/>
            <person name="Toyoda A."/>
            <person name="Suzuki Y."/>
            <person name="Arimoto A."/>
            <person name="Ishii H."/>
            <person name="Satoh N."/>
            <person name="Nishiyama T."/>
            <person name="Hasebe M."/>
            <person name="Maruyama T."/>
            <person name="Minagawa J."/>
            <person name="Obokata J."/>
            <person name="Shigenobu S."/>
        </authorList>
    </citation>
    <scope>NUCLEOTIDE SEQUENCE [LARGE SCALE GENOMIC DNA]</scope>
</reference>
<dbReference type="GO" id="GO:0003676">
    <property type="term" value="F:nucleic acid binding"/>
    <property type="evidence" value="ECO:0007669"/>
    <property type="project" value="InterPro"/>
</dbReference>
<dbReference type="Gene3D" id="4.10.60.10">
    <property type="entry name" value="Zinc finger, CCHC-type"/>
    <property type="match status" value="1"/>
</dbReference>
<dbReference type="InterPro" id="IPR001878">
    <property type="entry name" value="Znf_CCHC"/>
</dbReference>
<dbReference type="CDD" id="cd22249">
    <property type="entry name" value="UDM1_RNF168_RNF169-like"/>
    <property type="match status" value="1"/>
</dbReference>
<dbReference type="Pfam" id="PF00078">
    <property type="entry name" value="RVT_1"/>
    <property type="match status" value="1"/>
</dbReference>
<feature type="region of interest" description="Disordered" evidence="2">
    <location>
        <begin position="36"/>
        <end position="83"/>
    </location>
</feature>
<dbReference type="Gene3D" id="3.10.10.10">
    <property type="entry name" value="HIV Type 1 Reverse Transcriptase, subunit A, domain 1"/>
    <property type="match status" value="1"/>
</dbReference>
<accession>A0AAV4CZY0</accession>
<comment type="caution">
    <text evidence="5">The sequence shown here is derived from an EMBL/GenBank/DDBJ whole genome shotgun (WGS) entry which is preliminary data.</text>
</comment>
<keyword evidence="1" id="KW-0863">Zinc-finger</keyword>
<keyword evidence="1" id="KW-0479">Metal-binding</keyword>
<feature type="domain" description="CCHC-type" evidence="3">
    <location>
        <begin position="292"/>
        <end position="306"/>
    </location>
</feature>
<feature type="region of interest" description="Disordered" evidence="2">
    <location>
        <begin position="96"/>
        <end position="125"/>
    </location>
</feature>
<keyword evidence="5" id="KW-0548">Nucleotidyltransferase</keyword>
<dbReference type="AlphaFoldDB" id="A0AAV4CZY0"/>
<dbReference type="PROSITE" id="PS50878">
    <property type="entry name" value="RT_POL"/>
    <property type="match status" value="1"/>
</dbReference>
<dbReference type="InterPro" id="IPR041588">
    <property type="entry name" value="Integrase_H2C2"/>
</dbReference>
<keyword evidence="5" id="KW-0695">RNA-directed DNA polymerase</keyword>
<evidence type="ECO:0000313" key="6">
    <source>
        <dbReference type="Proteomes" id="UP000735302"/>
    </source>
</evidence>
<dbReference type="PROSITE" id="PS50158">
    <property type="entry name" value="ZF_CCHC"/>
    <property type="match status" value="1"/>
</dbReference>
<dbReference type="SUPFAM" id="SSF57756">
    <property type="entry name" value="Retrovirus zinc finger-like domains"/>
    <property type="match status" value="1"/>
</dbReference>
<dbReference type="GO" id="GO:0003964">
    <property type="term" value="F:RNA-directed DNA polymerase activity"/>
    <property type="evidence" value="ECO:0007669"/>
    <property type="project" value="UniProtKB-KW"/>
</dbReference>
<evidence type="ECO:0000259" key="3">
    <source>
        <dbReference type="PROSITE" id="PS50158"/>
    </source>
</evidence>
<dbReference type="InterPro" id="IPR050951">
    <property type="entry name" value="Retrovirus_Pol_polyprotein"/>
</dbReference>
<evidence type="ECO:0000259" key="4">
    <source>
        <dbReference type="PROSITE" id="PS50878"/>
    </source>
</evidence>
<dbReference type="Pfam" id="PF00098">
    <property type="entry name" value="zf-CCHC"/>
    <property type="match status" value="1"/>
</dbReference>
<dbReference type="FunFam" id="1.10.340.70:FF:000001">
    <property type="entry name" value="Retrovirus-related Pol polyprotein from transposon gypsy-like Protein"/>
    <property type="match status" value="1"/>
</dbReference>
<dbReference type="CDD" id="cd01647">
    <property type="entry name" value="RT_LTR"/>
    <property type="match status" value="1"/>
</dbReference>
<name>A0AAV4CZY0_9GAST</name>
<proteinExistence type="predicted"/>
<evidence type="ECO:0000256" key="2">
    <source>
        <dbReference type="SAM" id="MobiDB-lite"/>
    </source>
</evidence>
<dbReference type="GO" id="GO:0008270">
    <property type="term" value="F:zinc ion binding"/>
    <property type="evidence" value="ECO:0007669"/>
    <property type="project" value="UniProtKB-KW"/>
</dbReference>
<organism evidence="5 6">
    <name type="scientific">Plakobranchus ocellatus</name>
    <dbReference type="NCBI Taxonomy" id="259542"/>
    <lineage>
        <taxon>Eukaryota</taxon>
        <taxon>Metazoa</taxon>
        <taxon>Spiralia</taxon>
        <taxon>Lophotrochozoa</taxon>
        <taxon>Mollusca</taxon>
        <taxon>Gastropoda</taxon>
        <taxon>Heterobranchia</taxon>
        <taxon>Euthyneura</taxon>
        <taxon>Panpulmonata</taxon>
        <taxon>Sacoglossa</taxon>
        <taxon>Placobranchoidea</taxon>
        <taxon>Plakobranchidae</taxon>
        <taxon>Plakobranchus</taxon>
    </lineage>
</organism>
<dbReference type="InterPro" id="IPR043128">
    <property type="entry name" value="Rev_trsase/Diguanyl_cyclase"/>
</dbReference>